<dbReference type="InterPro" id="IPR011421">
    <property type="entry name" value="BCNT-C"/>
</dbReference>
<organism evidence="2 3">
    <name type="scientific">Vitis vinifera</name>
    <name type="common">Grape</name>
    <dbReference type="NCBI Taxonomy" id="29760"/>
    <lineage>
        <taxon>Eukaryota</taxon>
        <taxon>Viridiplantae</taxon>
        <taxon>Streptophyta</taxon>
        <taxon>Embryophyta</taxon>
        <taxon>Tracheophyta</taxon>
        <taxon>Spermatophyta</taxon>
        <taxon>Magnoliopsida</taxon>
        <taxon>eudicotyledons</taxon>
        <taxon>Gunneridae</taxon>
        <taxon>Pentapetalae</taxon>
        <taxon>rosids</taxon>
        <taxon>Vitales</taxon>
        <taxon>Vitaceae</taxon>
        <taxon>Viteae</taxon>
        <taxon>Vitis</taxon>
    </lineage>
</organism>
<reference evidence="2 3" key="1">
    <citation type="journal article" date="2018" name="PLoS Genet.">
        <title>Population sequencing reveals clonal diversity and ancestral inbreeding in the grapevine cultivar Chardonnay.</title>
        <authorList>
            <person name="Roach M.J."/>
            <person name="Johnson D.L."/>
            <person name="Bohlmann J."/>
            <person name="van Vuuren H.J."/>
            <person name="Jones S.J."/>
            <person name="Pretorius I.S."/>
            <person name="Schmidt S.A."/>
            <person name="Borneman A.R."/>
        </authorList>
    </citation>
    <scope>NUCLEOTIDE SEQUENCE [LARGE SCALE GENOMIC DNA]</scope>
    <source>
        <strain evidence="3">cv. Chardonnay</strain>
        <tissue evidence="2">Leaf</tissue>
    </source>
</reference>
<proteinExistence type="predicted"/>
<dbReference type="Pfam" id="PF07572">
    <property type="entry name" value="BCNT"/>
    <property type="match status" value="1"/>
</dbReference>
<protein>
    <recommendedName>
        <fullName evidence="1">BCNT-C domain-containing protein</fullName>
    </recommendedName>
</protein>
<dbReference type="PANTHER" id="PTHR48407">
    <property type="entry name" value="CRANIOFACIAL DEVELOPMENT PROTEIN 1"/>
    <property type="match status" value="1"/>
</dbReference>
<dbReference type="AlphaFoldDB" id="A0A438FXL5"/>
<gene>
    <name evidence="2" type="ORF">CK203_058004</name>
</gene>
<evidence type="ECO:0000313" key="3">
    <source>
        <dbReference type="Proteomes" id="UP000288805"/>
    </source>
</evidence>
<sequence>MDNIALIDPFKIRPGRHPLKLLHKPWSLVLSALDKEGVLGKMMDEDGYDTELITCNQWCCFGERERMIDNILVIIELLKDKNLSVQIWQRECFANVDLQLCYVSLMILDSLLGWPMAQCSSTCKLPGLPIDCGALCIHCGFCVSSLLVELCVSGALEKKNKLSMETVKEVAAISNSEAQPEESGKSVDAVWEQMNKGVSVKVLKSFTNKPSSTVNRTSTVYDIYMGLGPKKRVYLQQDVQQKGSSVTENSTNDEVKRLAAAALSAVRMLQQLLQAEEKLKLQRYGTLRVEIEVKKLVDASEEHLKGPKVQLVQHLQLIMLDKTRKDGGEFKEDKKGLEEELDAYKISDQYLEKVSLLQGADCREFEWERDAQLALQARRKARYERGSMKVPCLGPFDSPNCETEGWSLVQCSGIFPSFI</sequence>
<name>A0A438FXL5_VITVI</name>
<feature type="domain" description="BCNT-C" evidence="1">
    <location>
        <begin position="298"/>
        <end position="378"/>
    </location>
</feature>
<evidence type="ECO:0000259" key="1">
    <source>
        <dbReference type="PROSITE" id="PS51279"/>
    </source>
</evidence>
<evidence type="ECO:0000313" key="2">
    <source>
        <dbReference type="EMBL" id="RVW64706.1"/>
    </source>
</evidence>
<accession>A0A438FXL5</accession>
<dbReference type="Proteomes" id="UP000288805">
    <property type="component" value="Unassembled WGS sequence"/>
</dbReference>
<dbReference type="PROSITE" id="PS51279">
    <property type="entry name" value="BCNT_C"/>
    <property type="match status" value="1"/>
</dbReference>
<dbReference type="EMBL" id="QGNW01000710">
    <property type="protein sequence ID" value="RVW64706.1"/>
    <property type="molecule type" value="Genomic_DNA"/>
</dbReference>
<dbReference type="InterPro" id="IPR027124">
    <property type="entry name" value="Swc5/CFDP1/2"/>
</dbReference>
<dbReference type="PANTHER" id="PTHR48407:SF1">
    <property type="entry name" value="CRANIOFACIAL DEVELOPMENT PROTEIN 1"/>
    <property type="match status" value="1"/>
</dbReference>
<comment type="caution">
    <text evidence="2">The sequence shown here is derived from an EMBL/GenBank/DDBJ whole genome shotgun (WGS) entry which is preliminary data.</text>
</comment>